<gene>
    <name evidence="15" type="ORF">QE152_g37899</name>
</gene>
<sequence length="486" mass="55957">MLFTVIIALLITVVLQFIYKQHKINNQLKGFVIAPGPPLLKHFHVFNTELGILPNLLDISNKYGGRVKLDYFYGMPILLITDKDLIGHILGTKSGLLKDAMYELMEKWLGDGVLTCKPDKWKTSRKMLNPAFSVPLLQTYVYSFENSVRVLIEKLKSEVGNSGFNVLPYLSLCSLDIICETGMGIKLNAQQNKNSQYIEDIDEIGAIILRRLFSPIKRLPFTYRFTKDYQKELEVVARIRDFTRKVIDDRKRTKASRTSNNTDEKNKEYSLLDMLLEAESDGRILTNEELIDEVQTFLFGGHDTSATSVALSLYCLSKHPDIQDKVVSELESIFGSNDRYPTPNDLNEMRYLEMVIKETMRYYPPAPFISRMIDEDISFNDVFIPKGIPAMIFLYGVHMNPDYYPNPEKFDPSRFEKETKPYSFIPFGSGPRNCIGRRFATLEVKYTVAQILRNFNVLEVPGHLPQRTTSIVIRFKNGMMIRLELR</sequence>
<evidence type="ECO:0000256" key="10">
    <source>
        <dbReference type="ARBA" id="ARBA00023004"/>
    </source>
</evidence>
<evidence type="ECO:0000256" key="2">
    <source>
        <dbReference type="ARBA" id="ARBA00004174"/>
    </source>
</evidence>
<dbReference type="PRINTS" id="PR00385">
    <property type="entry name" value="P450"/>
</dbReference>
<evidence type="ECO:0000256" key="7">
    <source>
        <dbReference type="ARBA" id="ARBA00022824"/>
    </source>
</evidence>
<dbReference type="EMBL" id="JASPKY010000765">
    <property type="protein sequence ID" value="KAK9685617.1"/>
    <property type="molecule type" value="Genomic_DNA"/>
</dbReference>
<evidence type="ECO:0000313" key="15">
    <source>
        <dbReference type="EMBL" id="KAK9685616.1"/>
    </source>
</evidence>
<dbReference type="InterPro" id="IPR002401">
    <property type="entry name" value="Cyt_P450_E_grp-I"/>
</dbReference>
<reference evidence="15" key="1">
    <citation type="submission" date="2023-05" db="EMBL/GenBank/DDBJ databases">
        <authorList>
            <person name="Nardi F."/>
            <person name="Carapelli A."/>
            <person name="Cucini C."/>
        </authorList>
    </citation>
    <scope>NUCLEOTIDE SEQUENCE</scope>
    <source>
        <strain evidence="15">DMR45628</strain>
        <tissue evidence="15">Testes</tissue>
    </source>
</reference>
<keyword evidence="11 13" id="KW-0503">Monooxygenase</keyword>
<evidence type="ECO:0000256" key="13">
    <source>
        <dbReference type="RuleBase" id="RU000461"/>
    </source>
</evidence>
<name>A0AAW1I8X0_POPJA</name>
<feature type="binding site" description="axial binding residue" evidence="12">
    <location>
        <position position="434"/>
    </location>
    <ligand>
        <name>heme</name>
        <dbReference type="ChEBI" id="CHEBI:30413"/>
    </ligand>
    <ligandPart>
        <name>Fe</name>
        <dbReference type="ChEBI" id="CHEBI:18248"/>
    </ligandPart>
</feature>
<evidence type="ECO:0000256" key="4">
    <source>
        <dbReference type="ARBA" id="ARBA00010617"/>
    </source>
</evidence>
<dbReference type="SUPFAM" id="SSF48264">
    <property type="entry name" value="Cytochrome P450"/>
    <property type="match status" value="1"/>
</dbReference>
<dbReference type="GO" id="GO:0004497">
    <property type="term" value="F:monooxygenase activity"/>
    <property type="evidence" value="ECO:0007669"/>
    <property type="project" value="UniProtKB-KW"/>
</dbReference>
<dbReference type="EMBL" id="JASPKY010000765">
    <property type="protein sequence ID" value="KAK9685616.1"/>
    <property type="molecule type" value="Genomic_DNA"/>
</dbReference>
<evidence type="ECO:0000256" key="12">
    <source>
        <dbReference type="PIRSR" id="PIRSR602401-1"/>
    </source>
</evidence>
<feature type="signal peptide" evidence="14">
    <location>
        <begin position="1"/>
        <end position="16"/>
    </location>
</feature>
<protein>
    <submittedName>
        <fullName evidence="15">Cytochrome P450</fullName>
    </submittedName>
</protein>
<keyword evidence="16" id="KW-1185">Reference proteome</keyword>
<evidence type="ECO:0000256" key="11">
    <source>
        <dbReference type="ARBA" id="ARBA00023033"/>
    </source>
</evidence>
<keyword evidence="6 12" id="KW-0479">Metal-binding</keyword>
<evidence type="ECO:0000256" key="9">
    <source>
        <dbReference type="ARBA" id="ARBA00023002"/>
    </source>
</evidence>
<keyword evidence="8" id="KW-0492">Microsome</keyword>
<organism evidence="15 16">
    <name type="scientific">Popillia japonica</name>
    <name type="common">Japanese beetle</name>
    <dbReference type="NCBI Taxonomy" id="7064"/>
    <lineage>
        <taxon>Eukaryota</taxon>
        <taxon>Metazoa</taxon>
        <taxon>Ecdysozoa</taxon>
        <taxon>Arthropoda</taxon>
        <taxon>Hexapoda</taxon>
        <taxon>Insecta</taxon>
        <taxon>Pterygota</taxon>
        <taxon>Neoptera</taxon>
        <taxon>Endopterygota</taxon>
        <taxon>Coleoptera</taxon>
        <taxon>Polyphaga</taxon>
        <taxon>Scarabaeiformia</taxon>
        <taxon>Scarabaeidae</taxon>
        <taxon>Rutelinae</taxon>
        <taxon>Popillia</taxon>
    </lineage>
</organism>
<keyword evidence="7" id="KW-0256">Endoplasmic reticulum</keyword>
<keyword evidence="10 12" id="KW-0408">Iron</keyword>
<evidence type="ECO:0000256" key="5">
    <source>
        <dbReference type="ARBA" id="ARBA00022617"/>
    </source>
</evidence>
<dbReference type="FunFam" id="1.10.630.10:FF:000182">
    <property type="entry name" value="Cytochrome P450 3A4"/>
    <property type="match status" value="1"/>
</dbReference>
<evidence type="ECO:0000256" key="6">
    <source>
        <dbReference type="ARBA" id="ARBA00022723"/>
    </source>
</evidence>
<dbReference type="GO" id="GO:0016705">
    <property type="term" value="F:oxidoreductase activity, acting on paired donors, with incorporation or reduction of molecular oxygen"/>
    <property type="evidence" value="ECO:0007669"/>
    <property type="project" value="InterPro"/>
</dbReference>
<comment type="cofactor">
    <cofactor evidence="1 12">
        <name>heme</name>
        <dbReference type="ChEBI" id="CHEBI:30413"/>
    </cofactor>
</comment>
<dbReference type="Proteomes" id="UP001458880">
    <property type="component" value="Unassembled WGS sequence"/>
</dbReference>
<comment type="similarity">
    <text evidence="4 13">Belongs to the cytochrome P450 family.</text>
</comment>
<dbReference type="InterPro" id="IPR036396">
    <property type="entry name" value="Cyt_P450_sf"/>
</dbReference>
<dbReference type="AlphaFoldDB" id="A0AAW1I8X0"/>
<evidence type="ECO:0000256" key="3">
    <source>
        <dbReference type="ARBA" id="ARBA00004406"/>
    </source>
</evidence>
<dbReference type="InterPro" id="IPR001128">
    <property type="entry name" value="Cyt_P450"/>
</dbReference>
<keyword evidence="5 12" id="KW-0349">Heme</keyword>
<evidence type="ECO:0000313" key="16">
    <source>
        <dbReference type="Proteomes" id="UP001458880"/>
    </source>
</evidence>
<accession>A0AAW1I8X0</accession>
<comment type="caution">
    <text evidence="15">The sequence shown here is derived from an EMBL/GenBank/DDBJ whole genome shotgun (WGS) entry which is preliminary data.</text>
</comment>
<keyword evidence="14" id="KW-0732">Signal</keyword>
<evidence type="ECO:0000256" key="14">
    <source>
        <dbReference type="SAM" id="SignalP"/>
    </source>
</evidence>
<comment type="subcellular location">
    <subcellularLocation>
        <location evidence="3">Endoplasmic reticulum membrane</location>
        <topology evidence="3">Peripheral membrane protein</topology>
    </subcellularLocation>
    <subcellularLocation>
        <location evidence="2">Microsome membrane</location>
        <topology evidence="2">Peripheral membrane protein</topology>
    </subcellularLocation>
</comment>
<keyword evidence="9 13" id="KW-0560">Oxidoreductase</keyword>
<dbReference type="InterPro" id="IPR017972">
    <property type="entry name" value="Cyt_P450_CS"/>
</dbReference>
<dbReference type="EMBL" id="JASPKY010000765">
    <property type="protein sequence ID" value="KAK9685618.1"/>
    <property type="molecule type" value="Genomic_DNA"/>
</dbReference>
<dbReference type="PANTHER" id="PTHR24291">
    <property type="entry name" value="CYTOCHROME P450 FAMILY 4"/>
    <property type="match status" value="1"/>
</dbReference>
<dbReference type="CDD" id="cd20628">
    <property type="entry name" value="CYP4"/>
    <property type="match status" value="1"/>
</dbReference>
<evidence type="ECO:0000256" key="1">
    <source>
        <dbReference type="ARBA" id="ARBA00001971"/>
    </source>
</evidence>
<dbReference type="PROSITE" id="PS00086">
    <property type="entry name" value="CYTOCHROME_P450"/>
    <property type="match status" value="1"/>
</dbReference>
<dbReference type="PRINTS" id="PR00463">
    <property type="entry name" value="EP450I"/>
</dbReference>
<dbReference type="InterPro" id="IPR050196">
    <property type="entry name" value="Cytochrome_P450_Monoox"/>
</dbReference>
<dbReference type="GO" id="GO:0005789">
    <property type="term" value="C:endoplasmic reticulum membrane"/>
    <property type="evidence" value="ECO:0007669"/>
    <property type="project" value="UniProtKB-SubCell"/>
</dbReference>
<feature type="chain" id="PRO_5044717813" evidence="14">
    <location>
        <begin position="17"/>
        <end position="486"/>
    </location>
</feature>
<evidence type="ECO:0000256" key="8">
    <source>
        <dbReference type="ARBA" id="ARBA00022848"/>
    </source>
</evidence>
<dbReference type="GO" id="GO:0005506">
    <property type="term" value="F:iron ion binding"/>
    <property type="evidence" value="ECO:0007669"/>
    <property type="project" value="InterPro"/>
</dbReference>
<dbReference type="Pfam" id="PF00067">
    <property type="entry name" value="p450"/>
    <property type="match status" value="1"/>
</dbReference>
<proteinExistence type="inferred from homology"/>
<dbReference type="PANTHER" id="PTHR24291:SF187">
    <property type="entry name" value="CYTOCHROME P450 4AE1-RELATED"/>
    <property type="match status" value="1"/>
</dbReference>
<dbReference type="Gene3D" id="1.10.630.10">
    <property type="entry name" value="Cytochrome P450"/>
    <property type="match status" value="1"/>
</dbReference>
<dbReference type="GO" id="GO:0020037">
    <property type="term" value="F:heme binding"/>
    <property type="evidence" value="ECO:0007669"/>
    <property type="project" value="InterPro"/>
</dbReference>
<reference evidence="15 16" key="2">
    <citation type="journal article" date="2024" name="BMC Genomics">
        <title>De novo assembly and annotation of Popillia japonica's genome with initial clues to its potential as an invasive pest.</title>
        <authorList>
            <person name="Cucini C."/>
            <person name="Boschi S."/>
            <person name="Funari R."/>
            <person name="Cardaioli E."/>
            <person name="Iannotti N."/>
            <person name="Marturano G."/>
            <person name="Paoli F."/>
            <person name="Bruttini M."/>
            <person name="Carapelli A."/>
            <person name="Frati F."/>
            <person name="Nardi F."/>
        </authorList>
    </citation>
    <scope>NUCLEOTIDE SEQUENCE [LARGE SCALE GENOMIC DNA]</scope>
    <source>
        <strain evidence="15">DMR45628</strain>
    </source>
</reference>